<dbReference type="CDD" id="cd15542">
    <property type="entry name" value="PHD_UBR7"/>
    <property type="match status" value="1"/>
</dbReference>
<feature type="compositionally biased region" description="Polar residues" evidence="5">
    <location>
        <begin position="324"/>
        <end position="333"/>
    </location>
</feature>
<keyword evidence="8" id="KW-1185">Reference proteome</keyword>
<keyword evidence="3" id="KW-0862">Zinc</keyword>
<evidence type="ECO:0000256" key="5">
    <source>
        <dbReference type="SAM" id="MobiDB-lite"/>
    </source>
</evidence>
<gene>
    <name evidence="7" type="ORF">CHILSU_LOCUS10151</name>
</gene>
<dbReference type="InterPro" id="IPR011011">
    <property type="entry name" value="Znf_FYVE_PHD"/>
</dbReference>
<reference evidence="7" key="1">
    <citation type="submission" date="2021-12" db="EMBL/GenBank/DDBJ databases">
        <authorList>
            <person name="King R."/>
        </authorList>
    </citation>
    <scope>NUCLEOTIDE SEQUENCE</scope>
</reference>
<feature type="compositionally biased region" description="Basic and acidic residues" evidence="5">
    <location>
        <begin position="254"/>
        <end position="278"/>
    </location>
</feature>
<feature type="compositionally biased region" description="Polar residues" evidence="5">
    <location>
        <begin position="221"/>
        <end position="253"/>
    </location>
</feature>
<evidence type="ECO:0000256" key="2">
    <source>
        <dbReference type="ARBA" id="ARBA00022771"/>
    </source>
</evidence>
<sequence>MSTNGINSAEDVDTSECDGEKVVTMMDVLQEQEEFEEDANAVLGASDDKNCTYTKGYIKRQAIYACLTCCDEARSDPSKRAGVCLACSLTCHENHELIELYTKRNFRCDCGNPKFNSNPCQFVSSKTELNEDNKYNQNFSGLYCTCHRPYPDPENPIDDEMIQCIVCEDWLHSAHLEAVVPTNEQYAEMICKECMDKNDFLHDYSDLAVNTESTEVDIVTSNGTGVTTTDINTESNRSENQVLLNGTTESSETNNDKENKEEMDVDSSIKETTEDKMVSENASVKESNAEVNEENVNEKEEESSDRTQESTYKPKETGLEASNIDETMTSGTDNTEKLDEINTGADPNSTELPKPDTVQASDDKLSGNESIDKVSDNVNSESNEPESTSNTLNVNLNESSNLASESEKDNEQLEEVTPENVTETEEVDKSNTDSENKELDSKETEELVSNNSEDENGHTNDSHTNENIEMETCENKAESPEKAVLDSVDESKLNSVDESKLDSVEESKSDSVEESKSDSVEESKLDSTDDSKLNSVEEPTLDSVDKSKINSINETIDESNKVNDNEENMESTEPTSTENEDIEMKDDNVSDKVENNSMSMPLESEVATHKEDESESAAVESINVGEAESLSTKNEDEIKSVPTAQSGTESVVDENGTGSAPVENEVTLNTGDQSSDKIDQNLEDSEVLPNIQENKRKLSTEQSDTEANMPKKAKLEESKQCVKPKHIERRFKGATFWPSNFRQKLCTCNECISMYKDLSVLFLIDPEDTVTAYETLGKEKINGTPASQYEKGLEALSSLDRIQQINALTEYNKMRDKLLDFLKSFKDRKEVVKEEDIKAFFAGMKPKREPDGVYFCR</sequence>
<keyword evidence="2" id="KW-0863">Zinc-finger</keyword>
<dbReference type="PANTHER" id="PTHR13513:SF9">
    <property type="entry name" value="E3 UBIQUITIN-PROTEIN LIGASE UBR7-RELATED"/>
    <property type="match status" value="1"/>
</dbReference>
<name>A0ABN8L7R8_CHISP</name>
<feature type="compositionally biased region" description="Basic and acidic residues" evidence="5">
    <location>
        <begin position="585"/>
        <end position="594"/>
    </location>
</feature>
<feature type="region of interest" description="Disordered" evidence="5">
    <location>
        <begin position="221"/>
        <end position="717"/>
    </location>
</feature>
<feature type="compositionally biased region" description="Basic and acidic residues" evidence="5">
    <location>
        <begin position="304"/>
        <end position="318"/>
    </location>
</feature>
<evidence type="ECO:0000259" key="6">
    <source>
        <dbReference type="PROSITE" id="PS51157"/>
    </source>
</evidence>
<dbReference type="Pfam" id="PF02207">
    <property type="entry name" value="zf-UBR"/>
    <property type="match status" value="1"/>
</dbReference>
<evidence type="ECO:0000256" key="1">
    <source>
        <dbReference type="ARBA" id="ARBA00022723"/>
    </source>
</evidence>
<evidence type="ECO:0000256" key="4">
    <source>
        <dbReference type="PROSITE-ProRule" id="PRU00508"/>
    </source>
</evidence>
<feature type="compositionally biased region" description="Basic and acidic residues" evidence="5">
    <location>
        <begin position="473"/>
        <end position="532"/>
    </location>
</feature>
<dbReference type="Gene3D" id="3.30.40.10">
    <property type="entry name" value="Zinc/RING finger domain, C3HC4 (zinc finger)"/>
    <property type="match status" value="1"/>
</dbReference>
<evidence type="ECO:0000313" key="8">
    <source>
        <dbReference type="Proteomes" id="UP001153292"/>
    </source>
</evidence>
<dbReference type="EMBL" id="OU963900">
    <property type="protein sequence ID" value="CAH2991013.1"/>
    <property type="molecule type" value="Genomic_DNA"/>
</dbReference>
<feature type="compositionally biased region" description="Basic and acidic residues" evidence="5">
    <location>
        <begin position="455"/>
        <end position="466"/>
    </location>
</feature>
<evidence type="ECO:0000313" key="7">
    <source>
        <dbReference type="EMBL" id="CAH2991013.1"/>
    </source>
</evidence>
<keyword evidence="1" id="KW-0479">Metal-binding</keyword>
<organism evidence="7 8">
    <name type="scientific">Chilo suppressalis</name>
    <name type="common">Asiatic rice borer moth</name>
    <dbReference type="NCBI Taxonomy" id="168631"/>
    <lineage>
        <taxon>Eukaryota</taxon>
        <taxon>Metazoa</taxon>
        <taxon>Ecdysozoa</taxon>
        <taxon>Arthropoda</taxon>
        <taxon>Hexapoda</taxon>
        <taxon>Insecta</taxon>
        <taxon>Pterygota</taxon>
        <taxon>Neoptera</taxon>
        <taxon>Endopterygota</taxon>
        <taxon>Lepidoptera</taxon>
        <taxon>Glossata</taxon>
        <taxon>Ditrysia</taxon>
        <taxon>Pyraloidea</taxon>
        <taxon>Crambidae</taxon>
        <taxon>Crambinae</taxon>
        <taxon>Chilo</taxon>
    </lineage>
</organism>
<dbReference type="Proteomes" id="UP001153292">
    <property type="component" value="Chromosome 7"/>
</dbReference>
<dbReference type="CDD" id="cd19677">
    <property type="entry name" value="UBR-box_UBR7"/>
    <property type="match status" value="1"/>
</dbReference>
<dbReference type="SMART" id="SM00396">
    <property type="entry name" value="ZnF_UBR1"/>
    <property type="match status" value="1"/>
</dbReference>
<dbReference type="InterPro" id="IPR040204">
    <property type="entry name" value="UBR7"/>
</dbReference>
<dbReference type="InterPro" id="IPR013083">
    <property type="entry name" value="Znf_RING/FYVE/PHD"/>
</dbReference>
<feature type="compositionally biased region" description="Low complexity" evidence="5">
    <location>
        <begin position="376"/>
        <end position="404"/>
    </location>
</feature>
<feature type="compositionally biased region" description="Acidic residues" evidence="5">
    <location>
        <begin position="412"/>
        <end position="426"/>
    </location>
</feature>
<feature type="zinc finger region" description="UBR-type" evidence="4">
    <location>
        <begin position="49"/>
        <end position="125"/>
    </location>
</feature>
<dbReference type="InterPro" id="IPR003126">
    <property type="entry name" value="Znf_UBR"/>
</dbReference>
<dbReference type="SUPFAM" id="SSF57903">
    <property type="entry name" value="FYVE/PHD zinc finger"/>
    <property type="match status" value="1"/>
</dbReference>
<dbReference type="PROSITE" id="PS51157">
    <property type="entry name" value="ZF_UBR"/>
    <property type="match status" value="1"/>
</dbReference>
<dbReference type="PANTHER" id="PTHR13513">
    <property type="entry name" value="E3 UBIQUITIN-PROTEIN LIGASE UBR7"/>
    <property type="match status" value="1"/>
</dbReference>
<evidence type="ECO:0000256" key="3">
    <source>
        <dbReference type="ARBA" id="ARBA00022833"/>
    </source>
</evidence>
<feature type="compositionally biased region" description="Basic and acidic residues" evidence="5">
    <location>
        <begin position="361"/>
        <end position="375"/>
    </location>
</feature>
<accession>A0ABN8L7R8</accession>
<dbReference type="InterPro" id="IPR047506">
    <property type="entry name" value="UBR7-like_UBR-box"/>
</dbReference>
<protein>
    <recommendedName>
        <fullName evidence="6">UBR-type domain-containing protein</fullName>
    </recommendedName>
</protein>
<feature type="domain" description="UBR-type" evidence="6">
    <location>
        <begin position="49"/>
        <end position="125"/>
    </location>
</feature>
<feature type="compositionally biased region" description="Basic and acidic residues" evidence="5">
    <location>
        <begin position="427"/>
        <end position="445"/>
    </location>
</feature>
<feature type="compositionally biased region" description="Acidic residues" evidence="5">
    <location>
        <begin position="291"/>
        <end position="303"/>
    </location>
</feature>
<proteinExistence type="predicted"/>